<dbReference type="Proteomes" id="UP000823908">
    <property type="component" value="Unassembled WGS sequence"/>
</dbReference>
<dbReference type="InterPro" id="IPR050114">
    <property type="entry name" value="UPF0173_UPF0282_UlaG_hydrolase"/>
</dbReference>
<name>A0A9D2UG53_9MICC</name>
<protein>
    <submittedName>
        <fullName evidence="1">MBL fold metallo-hydrolase</fullName>
    </submittedName>
</protein>
<gene>
    <name evidence="1" type="ORF">H9908_08125</name>
</gene>
<accession>A0A9D2UG53</accession>
<dbReference type="PANTHER" id="PTHR43546">
    <property type="entry name" value="UPF0173 METAL-DEPENDENT HYDROLASE MJ1163-RELATED"/>
    <property type="match status" value="1"/>
</dbReference>
<reference evidence="1" key="2">
    <citation type="submission" date="2021-04" db="EMBL/GenBank/DDBJ databases">
        <authorList>
            <person name="Gilroy R."/>
        </authorList>
    </citation>
    <scope>NUCLEOTIDE SEQUENCE</scope>
    <source>
        <strain evidence="1">ChiHjej10B9-4811</strain>
    </source>
</reference>
<dbReference type="EMBL" id="DWUS01000188">
    <property type="protein sequence ID" value="HJD51814.1"/>
    <property type="molecule type" value="Genomic_DNA"/>
</dbReference>
<dbReference type="Gene3D" id="3.60.15.10">
    <property type="entry name" value="Ribonuclease Z/Hydroxyacylglutathione hydrolase-like"/>
    <property type="match status" value="1"/>
</dbReference>
<dbReference type="SUPFAM" id="SSF56281">
    <property type="entry name" value="Metallo-hydrolase/oxidoreductase"/>
    <property type="match status" value="1"/>
</dbReference>
<dbReference type="AlphaFoldDB" id="A0A9D2UG53"/>
<reference evidence="1" key="1">
    <citation type="journal article" date="2021" name="PeerJ">
        <title>Extensive microbial diversity within the chicken gut microbiome revealed by metagenomics and culture.</title>
        <authorList>
            <person name="Gilroy R."/>
            <person name="Ravi A."/>
            <person name="Getino M."/>
            <person name="Pursley I."/>
            <person name="Horton D.L."/>
            <person name="Alikhan N.F."/>
            <person name="Baker D."/>
            <person name="Gharbi K."/>
            <person name="Hall N."/>
            <person name="Watson M."/>
            <person name="Adriaenssens E.M."/>
            <person name="Foster-Nyarko E."/>
            <person name="Jarju S."/>
            <person name="Secka A."/>
            <person name="Antonio M."/>
            <person name="Oren A."/>
            <person name="Chaudhuri R.R."/>
            <person name="La Ragione R."/>
            <person name="Hildebrand F."/>
            <person name="Pallen M.J."/>
        </authorList>
    </citation>
    <scope>NUCLEOTIDE SEQUENCE</scope>
    <source>
        <strain evidence="1">ChiHjej10B9-4811</strain>
    </source>
</reference>
<evidence type="ECO:0000313" key="2">
    <source>
        <dbReference type="Proteomes" id="UP000823908"/>
    </source>
</evidence>
<organism evidence="1 2">
    <name type="scientific">Candidatus Rothia avistercoris</name>
    <dbReference type="NCBI Taxonomy" id="2840479"/>
    <lineage>
        <taxon>Bacteria</taxon>
        <taxon>Bacillati</taxon>
        <taxon>Actinomycetota</taxon>
        <taxon>Actinomycetes</taxon>
        <taxon>Micrococcales</taxon>
        <taxon>Micrococcaceae</taxon>
        <taxon>Rothia</taxon>
    </lineage>
</organism>
<proteinExistence type="predicted"/>
<dbReference type="PANTHER" id="PTHR43546:SF3">
    <property type="entry name" value="UPF0173 METAL-DEPENDENT HYDROLASE MJ1163"/>
    <property type="match status" value="1"/>
</dbReference>
<evidence type="ECO:0000313" key="1">
    <source>
        <dbReference type="EMBL" id="HJD51814.1"/>
    </source>
</evidence>
<dbReference type="InterPro" id="IPR036866">
    <property type="entry name" value="RibonucZ/Hydroxyglut_hydro"/>
</dbReference>
<sequence length="218" mass="23725">MKLTKYTHSCVRLEKDGAVLVLDPGNFSEVEQALDGAHHILVTHVHPDHFDEGKVVAFLRENPQVTIHAPAAVIDAVLAALPEALAKSVEADGELTLSSFSIKTFGGNHAVIHPLLPVIDNVGYLVNDNLFHPGDSFVVPHGIEVGTLLVPIHAPWNKIQEVIDFIIAVRAPRAFQIHDSLLAENGRNMIIGHATNFGQKYGTTFEYLAPGQSVEIEE</sequence>
<dbReference type="Pfam" id="PF13483">
    <property type="entry name" value="Lactamase_B_3"/>
    <property type="match status" value="1"/>
</dbReference>
<comment type="caution">
    <text evidence="1">The sequence shown here is derived from an EMBL/GenBank/DDBJ whole genome shotgun (WGS) entry which is preliminary data.</text>
</comment>